<keyword evidence="1" id="KW-1133">Transmembrane helix</keyword>
<comment type="caution">
    <text evidence="2">The sequence shown here is derived from an EMBL/GenBank/DDBJ whole genome shotgun (WGS) entry which is preliminary data.</text>
</comment>
<dbReference type="RefSeq" id="WP_273911851.1">
    <property type="nucleotide sequence ID" value="NZ_JAMDGX010000046.1"/>
</dbReference>
<feature type="transmembrane region" description="Helical" evidence="1">
    <location>
        <begin position="12"/>
        <end position="42"/>
    </location>
</feature>
<protein>
    <submittedName>
        <fullName evidence="2">Uncharacterized protein</fullName>
    </submittedName>
</protein>
<keyword evidence="1" id="KW-0472">Membrane</keyword>
<organism evidence="2 3">
    <name type="scientific">Pseudomonas fontis</name>
    <dbReference type="NCBI Taxonomy" id="2942633"/>
    <lineage>
        <taxon>Bacteria</taxon>
        <taxon>Pseudomonadati</taxon>
        <taxon>Pseudomonadota</taxon>
        <taxon>Gammaproteobacteria</taxon>
        <taxon>Pseudomonadales</taxon>
        <taxon>Pseudomonadaceae</taxon>
        <taxon>Pseudomonas</taxon>
    </lineage>
</organism>
<keyword evidence="3" id="KW-1185">Reference proteome</keyword>
<name>A0ABT5NMN3_9PSED</name>
<dbReference type="Proteomes" id="UP001148203">
    <property type="component" value="Unassembled WGS sequence"/>
</dbReference>
<gene>
    <name evidence="2" type="ORF">M5G11_01675</name>
</gene>
<sequence>MPYRARRREMKISLSPLSLILSVAVGLWLGFVAIALSAWLLWSYLPQVQQPLREALVPPVIAPLPPAYGTQQQAPEQNHMFEQYKEILRKQEVQQAEQQLQDNPRNLSNPKCQFWLQQNRTAPTEKSRANVLELCN</sequence>
<reference evidence="2 3" key="1">
    <citation type="submission" date="2022-05" db="EMBL/GenBank/DDBJ databases">
        <title>Novel Pseudomonas spp. Isolated from a Rainbow Trout Aquaculture Facility.</title>
        <authorList>
            <person name="Testerman T."/>
            <person name="Graf J."/>
        </authorList>
    </citation>
    <scope>NUCLEOTIDE SEQUENCE [LARGE SCALE GENOMIC DNA]</scope>
    <source>
        <strain evidence="2 3">ID681</strain>
    </source>
</reference>
<evidence type="ECO:0000313" key="2">
    <source>
        <dbReference type="EMBL" id="MDD0989244.1"/>
    </source>
</evidence>
<proteinExistence type="predicted"/>
<keyword evidence="1" id="KW-0812">Transmembrane</keyword>
<evidence type="ECO:0000313" key="3">
    <source>
        <dbReference type="Proteomes" id="UP001148203"/>
    </source>
</evidence>
<evidence type="ECO:0000256" key="1">
    <source>
        <dbReference type="SAM" id="Phobius"/>
    </source>
</evidence>
<accession>A0ABT5NMN3</accession>
<dbReference type="EMBL" id="JAMDGY010000007">
    <property type="protein sequence ID" value="MDD0989244.1"/>
    <property type="molecule type" value="Genomic_DNA"/>
</dbReference>